<name>A0A1X7BWV0_9RHOB</name>
<organism evidence="2 3">
    <name type="scientific">Roseovarius aestuarii</name>
    <dbReference type="NCBI Taxonomy" id="475083"/>
    <lineage>
        <taxon>Bacteria</taxon>
        <taxon>Pseudomonadati</taxon>
        <taxon>Pseudomonadota</taxon>
        <taxon>Alphaproteobacteria</taxon>
        <taxon>Rhodobacterales</taxon>
        <taxon>Roseobacteraceae</taxon>
        <taxon>Roseovarius</taxon>
    </lineage>
</organism>
<sequence length="252" mass="28202">MASKRDLIQKLLKGIETGDAAAADVVNEAKYIQHNPQTHEGSDGLVALFARLSKTNPRITFIRVFEDGDYAFAHNEYDFSSLRVAFEVFRFEGGKAVEHWDNIQPMMGPNASGRGMLDGATEITDLNKTDANRDLVREFAERVLVGRQIGLLDIYVDDGLIQHNPDLADGVAAYRSYLEASENGAFRIQYQKVHQALAEGNFVLCMGEGSRGGIHSSFYDLFRVSDNKIVEHWDTIEAIAPRSEWKNENGKF</sequence>
<dbReference type="EMBL" id="FWXB01000020">
    <property type="protein sequence ID" value="SMC14116.1"/>
    <property type="molecule type" value="Genomic_DNA"/>
</dbReference>
<feature type="domain" description="SnoaL-like" evidence="1">
    <location>
        <begin position="136"/>
        <end position="232"/>
    </location>
</feature>
<evidence type="ECO:0000313" key="3">
    <source>
        <dbReference type="Proteomes" id="UP000193224"/>
    </source>
</evidence>
<dbReference type="InterPro" id="IPR037401">
    <property type="entry name" value="SnoaL-like"/>
</dbReference>
<protein>
    <submittedName>
        <fullName evidence="2">SnoaL-like domain protein</fullName>
    </submittedName>
</protein>
<reference evidence="2 3" key="1">
    <citation type="submission" date="2017-03" db="EMBL/GenBank/DDBJ databases">
        <authorList>
            <person name="Afonso C.L."/>
            <person name="Miller P.J."/>
            <person name="Scott M.A."/>
            <person name="Spackman E."/>
            <person name="Goraichik I."/>
            <person name="Dimitrov K.M."/>
            <person name="Suarez D.L."/>
            <person name="Swayne D.E."/>
        </authorList>
    </citation>
    <scope>NUCLEOTIDE SEQUENCE [LARGE SCALE GENOMIC DNA]</scope>
    <source>
        <strain evidence="2 3">CECT 7745</strain>
    </source>
</reference>
<evidence type="ECO:0000259" key="1">
    <source>
        <dbReference type="Pfam" id="PF12680"/>
    </source>
</evidence>
<dbReference type="AlphaFoldDB" id="A0A1X7BWV0"/>
<evidence type="ECO:0000313" key="2">
    <source>
        <dbReference type="EMBL" id="SMC14116.1"/>
    </source>
</evidence>
<proteinExistence type="predicted"/>
<gene>
    <name evidence="2" type="ORF">ROA7745_03980</name>
</gene>
<dbReference type="Gene3D" id="3.10.450.50">
    <property type="match status" value="2"/>
</dbReference>
<feature type="domain" description="SnoaL-like" evidence="1">
    <location>
        <begin position="9"/>
        <end position="99"/>
    </location>
</feature>
<dbReference type="Proteomes" id="UP000193224">
    <property type="component" value="Unassembled WGS sequence"/>
</dbReference>
<dbReference type="Pfam" id="PF12680">
    <property type="entry name" value="SnoaL_2"/>
    <property type="match status" value="2"/>
</dbReference>
<dbReference type="RefSeq" id="WP_085802024.1">
    <property type="nucleotide sequence ID" value="NZ_FWXB01000020.1"/>
</dbReference>
<dbReference type="InterPro" id="IPR032710">
    <property type="entry name" value="NTF2-like_dom_sf"/>
</dbReference>
<accession>A0A1X7BWV0</accession>
<keyword evidence="3" id="KW-1185">Reference proteome</keyword>
<dbReference type="SUPFAM" id="SSF54427">
    <property type="entry name" value="NTF2-like"/>
    <property type="match status" value="2"/>
</dbReference>
<dbReference type="OrthoDB" id="9812089at2"/>